<accession>A0AAQ3NXC5</accession>
<comment type="similarity">
    <text evidence="1">Belongs to the WAPL family.</text>
</comment>
<feature type="domain" description="Wings apart-like protein C-terminal" evidence="2">
    <location>
        <begin position="60"/>
        <end position="120"/>
    </location>
</feature>
<evidence type="ECO:0000259" key="2">
    <source>
        <dbReference type="Pfam" id="PF07814"/>
    </source>
</evidence>
<dbReference type="Pfam" id="PF07814">
    <property type="entry name" value="WAPL"/>
    <property type="match status" value="1"/>
</dbReference>
<evidence type="ECO:0000313" key="4">
    <source>
        <dbReference type="Proteomes" id="UP001374535"/>
    </source>
</evidence>
<evidence type="ECO:0000313" key="3">
    <source>
        <dbReference type="EMBL" id="WVZ17865.1"/>
    </source>
</evidence>
<dbReference type="Gene3D" id="1.25.10.10">
    <property type="entry name" value="Leucine-rich Repeat Variant"/>
    <property type="match status" value="1"/>
</dbReference>
<dbReference type="InterPro" id="IPR039874">
    <property type="entry name" value="WAPL"/>
</dbReference>
<dbReference type="EMBL" id="CP144698">
    <property type="protein sequence ID" value="WVZ17865.1"/>
    <property type="molecule type" value="Genomic_DNA"/>
</dbReference>
<organism evidence="3 4">
    <name type="scientific">Vigna mungo</name>
    <name type="common">Black gram</name>
    <name type="synonym">Phaseolus mungo</name>
    <dbReference type="NCBI Taxonomy" id="3915"/>
    <lineage>
        <taxon>Eukaryota</taxon>
        <taxon>Viridiplantae</taxon>
        <taxon>Streptophyta</taxon>
        <taxon>Embryophyta</taxon>
        <taxon>Tracheophyta</taxon>
        <taxon>Spermatophyta</taxon>
        <taxon>Magnoliopsida</taxon>
        <taxon>eudicotyledons</taxon>
        <taxon>Gunneridae</taxon>
        <taxon>Pentapetalae</taxon>
        <taxon>rosids</taxon>
        <taxon>fabids</taxon>
        <taxon>Fabales</taxon>
        <taxon>Fabaceae</taxon>
        <taxon>Papilionoideae</taxon>
        <taxon>50 kb inversion clade</taxon>
        <taxon>NPAAA clade</taxon>
        <taxon>indigoferoid/millettioid clade</taxon>
        <taxon>Phaseoleae</taxon>
        <taxon>Vigna</taxon>
    </lineage>
</organism>
<dbReference type="PANTHER" id="PTHR22100">
    <property type="entry name" value="WINGS APART-LIKE PROTEIN HOMOLOG"/>
    <property type="match status" value="1"/>
</dbReference>
<reference evidence="3 4" key="1">
    <citation type="journal article" date="2023" name="Life. Sci Alliance">
        <title>Evolutionary insights into 3D genome organization and epigenetic landscape of Vigna mungo.</title>
        <authorList>
            <person name="Junaid A."/>
            <person name="Singh B."/>
            <person name="Bhatia S."/>
        </authorList>
    </citation>
    <scope>NUCLEOTIDE SEQUENCE [LARGE SCALE GENOMIC DNA]</scope>
    <source>
        <strain evidence="3">Urdbean</strain>
    </source>
</reference>
<proteinExistence type="inferred from homology"/>
<feature type="non-terminal residue" evidence="3">
    <location>
        <position position="1"/>
    </location>
</feature>
<dbReference type="AlphaFoldDB" id="A0AAQ3NXC5"/>
<gene>
    <name evidence="3" type="ORF">V8G54_010847</name>
</gene>
<name>A0AAQ3NXC5_VIGMU</name>
<dbReference type="Proteomes" id="UP001374535">
    <property type="component" value="Chromosome 3"/>
</dbReference>
<dbReference type="InterPro" id="IPR011989">
    <property type="entry name" value="ARM-like"/>
</dbReference>
<sequence>AGDQRPSLHLRLLFAGFLLAALAPLRFRDRRFLCAERESKRVRRGAEKHSEGAEGIPATSTLMEAQEFGEMMEHVDKVNVALDGLRKGQPLRIRRSSLVSLLTICSTTHQRRLLRTKGVSISLQLSSFLQI</sequence>
<dbReference type="PANTHER" id="PTHR22100:SF13">
    <property type="entry name" value="WINGS APART-LIKE PROTEIN HOMOLOG"/>
    <property type="match status" value="1"/>
</dbReference>
<evidence type="ECO:0000256" key="1">
    <source>
        <dbReference type="ARBA" id="ARBA00006854"/>
    </source>
</evidence>
<protein>
    <recommendedName>
        <fullName evidence="2">Wings apart-like protein C-terminal domain-containing protein</fullName>
    </recommendedName>
</protein>
<keyword evidence="4" id="KW-1185">Reference proteome</keyword>
<dbReference type="InterPro" id="IPR022771">
    <property type="entry name" value="WAPL_C"/>
</dbReference>